<reference evidence="1" key="1">
    <citation type="submission" date="2020-05" db="EMBL/GenBank/DDBJ databases">
        <authorList>
            <person name="Chiriac C."/>
            <person name="Salcher M."/>
            <person name="Ghai R."/>
            <person name="Kavagutti S V."/>
        </authorList>
    </citation>
    <scope>NUCLEOTIDE SEQUENCE</scope>
</reference>
<protein>
    <recommendedName>
        <fullName evidence="2">Lipoprotein</fullName>
    </recommendedName>
</protein>
<evidence type="ECO:0000313" key="1">
    <source>
        <dbReference type="EMBL" id="CAB5224466.1"/>
    </source>
</evidence>
<accession>A0A6J7X2S1</accession>
<gene>
    <name evidence="1" type="ORF">UFOVP393_90</name>
</gene>
<evidence type="ECO:0008006" key="2">
    <source>
        <dbReference type="Google" id="ProtNLM"/>
    </source>
</evidence>
<dbReference type="PROSITE" id="PS51257">
    <property type="entry name" value="PROKAR_LIPOPROTEIN"/>
    <property type="match status" value="1"/>
</dbReference>
<proteinExistence type="predicted"/>
<organism evidence="1">
    <name type="scientific">uncultured Caudovirales phage</name>
    <dbReference type="NCBI Taxonomy" id="2100421"/>
    <lineage>
        <taxon>Viruses</taxon>
        <taxon>Duplodnaviria</taxon>
        <taxon>Heunggongvirae</taxon>
        <taxon>Uroviricota</taxon>
        <taxon>Caudoviricetes</taxon>
        <taxon>Peduoviridae</taxon>
        <taxon>Maltschvirus</taxon>
        <taxon>Maltschvirus maltsch</taxon>
    </lineage>
</organism>
<dbReference type="EMBL" id="LR798335">
    <property type="protein sequence ID" value="CAB5224466.1"/>
    <property type="molecule type" value="Genomic_DNA"/>
</dbReference>
<sequence>MKKAIFTIAVAAALVACGDKQVSFDTLETQRSIANDNSRYNAQKWRAENGHEALNILGRGDSTQQAACPQGDGWASVDLIHAKTKAVEEKLKCSTVSGNLGCYKDADFKARAVLAKQENTCNDQIPKTLKKIEQ</sequence>
<name>A0A6J7X2S1_9CAUD</name>